<protein>
    <recommendedName>
        <fullName evidence="3">Phosphocarrier protein HPr</fullName>
    </recommendedName>
</protein>
<name>A0AAV4LAR3_9BACL</name>
<comment type="subcellular location">
    <subcellularLocation>
        <location evidence="2">Cytoplasm</location>
    </subcellularLocation>
</comment>
<dbReference type="Gene3D" id="3.30.1340.10">
    <property type="entry name" value="HPr-like"/>
    <property type="match status" value="1"/>
</dbReference>
<dbReference type="PRINTS" id="PR00107">
    <property type="entry name" value="PHOSPHOCPHPR"/>
</dbReference>
<evidence type="ECO:0000256" key="5">
    <source>
        <dbReference type="ARBA" id="ARBA00022597"/>
    </source>
</evidence>
<dbReference type="PANTHER" id="PTHR33705:SF2">
    <property type="entry name" value="PHOSPHOCARRIER PROTEIN NPR"/>
    <property type="match status" value="1"/>
</dbReference>
<evidence type="ECO:0000256" key="1">
    <source>
        <dbReference type="ARBA" id="ARBA00003681"/>
    </source>
</evidence>
<feature type="domain" description="HPr" evidence="7">
    <location>
        <begin position="1"/>
        <end position="85"/>
    </location>
</feature>
<comment type="function">
    <text evidence="1">General (non sugar-specific) component of the phosphoenolpyruvate-dependent sugar phosphotransferase system (sugar PTS). This major carbohydrate active-transport system catalyzes the phosphorylation of incoming sugar substrates concomitantly with their translocation across the cell membrane. The phosphoryl group from phosphoenolpyruvate (PEP) is transferred to the phosphoryl carrier protein HPr by enzyme I. Phospho-HPr then transfers it to the PTS EIIA domain.</text>
</comment>
<gene>
    <name evidence="8" type="primary">ptsH_1</name>
    <name evidence="8" type="ORF">DNHGIG_04200</name>
</gene>
<evidence type="ECO:0000313" key="9">
    <source>
        <dbReference type="Proteomes" id="UP001057291"/>
    </source>
</evidence>
<evidence type="ECO:0000256" key="4">
    <source>
        <dbReference type="ARBA" id="ARBA00022490"/>
    </source>
</evidence>
<dbReference type="InterPro" id="IPR000032">
    <property type="entry name" value="HPr-like"/>
</dbReference>
<keyword evidence="5" id="KW-0813">Transport</keyword>
<dbReference type="PROSITE" id="PS00369">
    <property type="entry name" value="PTS_HPR_HIS"/>
    <property type="match status" value="1"/>
</dbReference>
<dbReference type="PROSITE" id="PS51350">
    <property type="entry name" value="PTS_HPR_DOM"/>
    <property type="match status" value="1"/>
</dbReference>
<dbReference type="NCBIfam" id="TIGR01003">
    <property type="entry name" value="PTS_HPr_family"/>
    <property type="match status" value="1"/>
</dbReference>
<dbReference type="AlphaFoldDB" id="A0AAV4LAR3"/>
<dbReference type="GO" id="GO:0009401">
    <property type="term" value="P:phosphoenolpyruvate-dependent sugar phosphotransferase system"/>
    <property type="evidence" value="ECO:0007669"/>
    <property type="project" value="UniProtKB-KW"/>
</dbReference>
<keyword evidence="4" id="KW-0963">Cytoplasm</keyword>
<dbReference type="RefSeq" id="WP_282198123.1">
    <property type="nucleotide sequence ID" value="NZ_BOQE01000001.1"/>
</dbReference>
<reference evidence="8" key="1">
    <citation type="journal article" date="2023" name="Int. J. Syst. Evol. Microbiol.">
        <title>Collibacillus ludicampi gen. nov., sp. nov., a new soil bacterium of the family Alicyclobacillaceae.</title>
        <authorList>
            <person name="Jojima T."/>
            <person name="Ioku Y."/>
            <person name="Fukuta Y."/>
            <person name="Shirasaka N."/>
            <person name="Matsumura Y."/>
            <person name="Mori M."/>
        </authorList>
    </citation>
    <scope>NUCLEOTIDE SEQUENCE</scope>
    <source>
        <strain evidence="8">TP075</strain>
    </source>
</reference>
<evidence type="ECO:0000256" key="6">
    <source>
        <dbReference type="ARBA" id="ARBA00022683"/>
    </source>
</evidence>
<evidence type="ECO:0000256" key="3">
    <source>
        <dbReference type="ARBA" id="ARBA00020422"/>
    </source>
</evidence>
<dbReference type="GO" id="GO:0005737">
    <property type="term" value="C:cytoplasm"/>
    <property type="evidence" value="ECO:0007669"/>
    <property type="project" value="UniProtKB-SubCell"/>
</dbReference>
<comment type="caution">
    <text evidence="8">The sequence shown here is derived from an EMBL/GenBank/DDBJ whole genome shotgun (WGS) entry which is preliminary data.</text>
</comment>
<evidence type="ECO:0000256" key="2">
    <source>
        <dbReference type="ARBA" id="ARBA00004496"/>
    </source>
</evidence>
<proteinExistence type="predicted"/>
<dbReference type="CDD" id="cd00367">
    <property type="entry name" value="PTS-HPr_like"/>
    <property type="match status" value="1"/>
</dbReference>
<keyword evidence="9" id="KW-1185">Reference proteome</keyword>
<dbReference type="InterPro" id="IPR001020">
    <property type="entry name" value="PTS_HPr_His_P_site"/>
</dbReference>
<keyword evidence="6" id="KW-0598">Phosphotransferase system</keyword>
<dbReference type="SUPFAM" id="SSF55594">
    <property type="entry name" value="HPr-like"/>
    <property type="match status" value="1"/>
</dbReference>
<dbReference type="Proteomes" id="UP001057291">
    <property type="component" value="Unassembled WGS sequence"/>
</dbReference>
<dbReference type="InterPro" id="IPR035895">
    <property type="entry name" value="HPr-like_sf"/>
</dbReference>
<dbReference type="EMBL" id="BOQE01000001">
    <property type="protein sequence ID" value="GIM44871.1"/>
    <property type="molecule type" value="Genomic_DNA"/>
</dbReference>
<sequence>MVQKTVIIKAEAGIHARPASLLVQKATSFPCDLTLQKGEKSVNLKSIMGVMSLGIRQGDEVRVTANGNGEEEALETIIKMIEEMR</sequence>
<dbReference type="InterPro" id="IPR002114">
    <property type="entry name" value="PTS_HPr_Ser_P_site"/>
</dbReference>
<dbReference type="PANTHER" id="PTHR33705">
    <property type="entry name" value="PHOSPHOCARRIER PROTEIN HPR"/>
    <property type="match status" value="1"/>
</dbReference>
<dbReference type="PROSITE" id="PS00589">
    <property type="entry name" value="PTS_HPR_SER"/>
    <property type="match status" value="1"/>
</dbReference>
<dbReference type="InterPro" id="IPR050399">
    <property type="entry name" value="HPr"/>
</dbReference>
<evidence type="ECO:0000259" key="7">
    <source>
        <dbReference type="PROSITE" id="PS51350"/>
    </source>
</evidence>
<accession>A0AAV4LAR3</accession>
<evidence type="ECO:0000313" key="8">
    <source>
        <dbReference type="EMBL" id="GIM44871.1"/>
    </source>
</evidence>
<organism evidence="8 9">
    <name type="scientific">Collibacillus ludicampi</name>
    <dbReference type="NCBI Taxonomy" id="2771369"/>
    <lineage>
        <taxon>Bacteria</taxon>
        <taxon>Bacillati</taxon>
        <taxon>Bacillota</taxon>
        <taxon>Bacilli</taxon>
        <taxon>Bacillales</taxon>
        <taxon>Alicyclobacillaceae</taxon>
        <taxon>Collibacillus</taxon>
    </lineage>
</organism>
<dbReference type="Pfam" id="PF00381">
    <property type="entry name" value="PTS-HPr"/>
    <property type="match status" value="1"/>
</dbReference>
<keyword evidence="5" id="KW-0762">Sugar transport</keyword>